<proteinExistence type="predicted"/>
<gene>
    <name evidence="1" type="ORF">POCULU_LOCUS8216</name>
</gene>
<comment type="caution">
    <text evidence="1">The sequence shown here is derived from an EMBL/GenBank/DDBJ whole genome shotgun (WGS) entry which is preliminary data.</text>
</comment>
<evidence type="ECO:0000313" key="2">
    <source>
        <dbReference type="Proteomes" id="UP000789572"/>
    </source>
</evidence>
<protein>
    <submittedName>
        <fullName evidence="1">9715_t:CDS:1</fullName>
    </submittedName>
</protein>
<dbReference type="OrthoDB" id="494673at2759"/>
<evidence type="ECO:0000313" key="1">
    <source>
        <dbReference type="EMBL" id="CAG8616602.1"/>
    </source>
</evidence>
<keyword evidence="2" id="KW-1185">Reference proteome</keyword>
<dbReference type="Proteomes" id="UP000789572">
    <property type="component" value="Unassembled WGS sequence"/>
</dbReference>
<feature type="non-terminal residue" evidence="1">
    <location>
        <position position="269"/>
    </location>
</feature>
<organism evidence="1 2">
    <name type="scientific">Paraglomus occultum</name>
    <dbReference type="NCBI Taxonomy" id="144539"/>
    <lineage>
        <taxon>Eukaryota</taxon>
        <taxon>Fungi</taxon>
        <taxon>Fungi incertae sedis</taxon>
        <taxon>Mucoromycota</taxon>
        <taxon>Glomeromycotina</taxon>
        <taxon>Glomeromycetes</taxon>
        <taxon>Paraglomerales</taxon>
        <taxon>Paraglomeraceae</taxon>
        <taxon>Paraglomus</taxon>
    </lineage>
</organism>
<sequence length="269" mass="29888">NHQLTAHGQNLTSTPQTLSASQYCNKPLPCVFWGANEKFLSDNAGATFLKTRAIVRHTPPPGCNFLTPSTPSDRCIFNEKTTPFQIISNQPFIGDIENSTLMIEHSIRGGKATTIAVLNGLMDGKLKASDGKMIVKSWTNATRMDENPYADGDVVKVADLLTAADADLDAPSTVAKRTDLRDKFAYVYLPRVIDGNKYKAVESLYQSDGSYILKRGMAFDCGYYHCEVLMLNIVPEKRTYEKAKFEVTDGFDSMRHASEKRLDNETELV</sequence>
<accession>A0A9N9CUY4</accession>
<dbReference type="EMBL" id="CAJVPJ010002242">
    <property type="protein sequence ID" value="CAG8616602.1"/>
    <property type="molecule type" value="Genomic_DNA"/>
</dbReference>
<reference evidence="1" key="1">
    <citation type="submission" date="2021-06" db="EMBL/GenBank/DDBJ databases">
        <authorList>
            <person name="Kallberg Y."/>
            <person name="Tangrot J."/>
            <person name="Rosling A."/>
        </authorList>
    </citation>
    <scope>NUCLEOTIDE SEQUENCE</scope>
    <source>
        <strain evidence="1">IA702</strain>
    </source>
</reference>
<dbReference type="AlphaFoldDB" id="A0A9N9CUY4"/>
<name>A0A9N9CUY4_9GLOM</name>